<evidence type="ECO:0000256" key="1">
    <source>
        <dbReference type="SAM" id="Coils"/>
    </source>
</evidence>
<dbReference type="EMBL" id="JADGLW010000002">
    <property type="protein sequence ID" value="MBF0753457.1"/>
    <property type="molecule type" value="Genomic_DNA"/>
</dbReference>
<organism evidence="3 4">
    <name type="scientific">Jeotgalicoccus nanhaiensis</name>
    <dbReference type="NCBI Taxonomy" id="568603"/>
    <lineage>
        <taxon>Bacteria</taxon>
        <taxon>Bacillati</taxon>
        <taxon>Bacillota</taxon>
        <taxon>Bacilli</taxon>
        <taxon>Bacillales</taxon>
        <taxon>Staphylococcaceae</taxon>
        <taxon>Jeotgalicoccus</taxon>
    </lineage>
</organism>
<keyword evidence="1" id="KW-0175">Coiled coil</keyword>
<dbReference type="Proteomes" id="UP000647980">
    <property type="component" value="Unassembled WGS sequence"/>
</dbReference>
<proteinExistence type="predicted"/>
<name>A0ABR9XX29_9STAP</name>
<dbReference type="Gene3D" id="3.40.50.300">
    <property type="entry name" value="P-loop containing nucleotide triphosphate hydrolases"/>
    <property type="match status" value="1"/>
</dbReference>
<gene>
    <name evidence="3" type="ORF">IR135_04165</name>
</gene>
<feature type="coiled-coil region" evidence="1">
    <location>
        <begin position="330"/>
        <end position="400"/>
    </location>
</feature>
<protein>
    <submittedName>
        <fullName evidence="3">AAA family ATPase</fullName>
    </submittedName>
</protein>
<feature type="domain" description="Rad50/SbcC-type AAA" evidence="2">
    <location>
        <begin position="20"/>
        <end position="264"/>
    </location>
</feature>
<evidence type="ECO:0000259" key="2">
    <source>
        <dbReference type="Pfam" id="PF13476"/>
    </source>
</evidence>
<feature type="coiled-coil region" evidence="1">
    <location>
        <begin position="213"/>
        <end position="269"/>
    </location>
</feature>
<dbReference type="SUPFAM" id="SSF52540">
    <property type="entry name" value="P-loop containing nucleoside triphosphate hydrolases"/>
    <property type="match status" value="1"/>
</dbReference>
<dbReference type="Pfam" id="PF13476">
    <property type="entry name" value="AAA_23"/>
    <property type="match status" value="1"/>
</dbReference>
<dbReference type="InterPro" id="IPR038729">
    <property type="entry name" value="Rad50/SbcC_AAA"/>
</dbReference>
<accession>A0ABR9XX29</accession>
<evidence type="ECO:0000313" key="3">
    <source>
        <dbReference type="EMBL" id="MBF0753457.1"/>
    </source>
</evidence>
<keyword evidence="4" id="KW-1185">Reference proteome</keyword>
<sequence length="620" mass="72007">MNTNGFYIKKISVEGTNVEAATLEFSAGLNILTGPSDTGKSYVFESLNYILGAKNKPKNIEEASGYNTVLVELKSYVGDVYTIKRIFDANEVEIYPSKMNLIEESESHRLKLKHNKESNDNISAFYLKKAGYDHPIYVKRNKKGDLRTLSFRDLAIYITIGEDKIIKTSSPQLSGQNIHVPVEKSIFKYLISGIDDGENEIGQDVEFNSPTKLEGQKELLERLISKEEEQLEKINFDKIFPTLDLEGKMNEIQSDLELLSNEIKIETTNRRERWNKLEENKSRSIANRELIKRFKLLKKYYVTDLERLNFLIESDHYFSQLKFSRCPYCNHKLDKNNENHECKVNENSEELVLSIGVEIQKIKGKLTDLNSTIQQSEIDEANLQEEIQKDLNNLANVEETLETILQPKQVELKELLKAYDRDREWYIQYKSTKDRLAELENEKSLVTSLIKNRKSTTINNNKQEEDGIITSIDTFCEYMSDTLRRWNFSDDPRVSYEGEKIYINKKLVQDYGKGYRAIIYSSFAVSFMQYCQKNSLPHPGFVVLDSPLTTYKERKSKRDFDGNIQNEQDLQNAFFKDLASMGNNMQIIILDNKEPANSIKRRVNFIEFTKNKESGRYGFF</sequence>
<dbReference type="InterPro" id="IPR027417">
    <property type="entry name" value="P-loop_NTPase"/>
</dbReference>
<dbReference type="RefSeq" id="WP_135096968.1">
    <property type="nucleotide sequence ID" value="NZ_JADGLW010000002.1"/>
</dbReference>
<reference evidence="3 4" key="1">
    <citation type="submission" date="2020-10" db="EMBL/GenBank/DDBJ databases">
        <title>Mouse Oral microbiota.</title>
        <authorList>
            <person name="Joseph S."/>
            <person name="Aduse-Opoku J."/>
        </authorList>
    </citation>
    <scope>NUCLEOTIDE SEQUENCE [LARGE SCALE GENOMIC DNA]</scope>
    <source>
        <strain evidence="3 4">19428wE5_W307</strain>
    </source>
</reference>
<comment type="caution">
    <text evidence="3">The sequence shown here is derived from an EMBL/GenBank/DDBJ whole genome shotgun (WGS) entry which is preliminary data.</text>
</comment>
<evidence type="ECO:0000313" key="4">
    <source>
        <dbReference type="Proteomes" id="UP000647980"/>
    </source>
</evidence>